<feature type="disulfide bond" evidence="7">
    <location>
        <begin position="58"/>
        <end position="76"/>
    </location>
</feature>
<evidence type="ECO:0000256" key="7">
    <source>
        <dbReference type="PROSITE-ProRule" id="PRU00124"/>
    </source>
</evidence>
<dbReference type="GO" id="GO:0016192">
    <property type="term" value="P:vesicle-mediated transport"/>
    <property type="evidence" value="ECO:0007669"/>
    <property type="project" value="UniProtKB-ARBA"/>
</dbReference>
<keyword evidence="5" id="KW-0472">Membrane</keyword>
<dbReference type="PROSITE" id="PS50068">
    <property type="entry name" value="LDLRA_2"/>
    <property type="match status" value="1"/>
</dbReference>
<organism evidence="8 9">
    <name type="scientific">Otus sunia</name>
    <name type="common">Oriental scops-owl</name>
    <dbReference type="NCBI Taxonomy" id="257818"/>
    <lineage>
        <taxon>Eukaryota</taxon>
        <taxon>Metazoa</taxon>
        <taxon>Chordata</taxon>
        <taxon>Craniata</taxon>
        <taxon>Vertebrata</taxon>
        <taxon>Euteleostomi</taxon>
        <taxon>Archelosauria</taxon>
        <taxon>Archosauria</taxon>
        <taxon>Dinosauria</taxon>
        <taxon>Saurischia</taxon>
        <taxon>Theropoda</taxon>
        <taxon>Coelurosauria</taxon>
        <taxon>Aves</taxon>
        <taxon>Neognathae</taxon>
        <taxon>Neoaves</taxon>
        <taxon>Telluraves</taxon>
        <taxon>Strigiformes</taxon>
        <taxon>Strigidae</taxon>
        <taxon>Otus</taxon>
    </lineage>
</organism>
<dbReference type="InterPro" id="IPR050685">
    <property type="entry name" value="LDLR"/>
</dbReference>
<dbReference type="CDD" id="cd00112">
    <property type="entry name" value="LDLa"/>
    <property type="match status" value="1"/>
</dbReference>
<evidence type="ECO:0000256" key="4">
    <source>
        <dbReference type="ARBA" id="ARBA00022989"/>
    </source>
</evidence>
<dbReference type="GO" id="GO:0005886">
    <property type="term" value="C:plasma membrane"/>
    <property type="evidence" value="ECO:0007669"/>
    <property type="project" value="TreeGrafter"/>
</dbReference>
<dbReference type="InterPro" id="IPR036055">
    <property type="entry name" value="LDL_receptor-like_sf"/>
</dbReference>
<protein>
    <submittedName>
        <fullName evidence="8">Uncharacterized protein</fullName>
    </submittedName>
</protein>
<keyword evidence="3" id="KW-0677">Repeat</keyword>
<dbReference type="AlphaFoldDB" id="A0A8C8B758"/>
<comment type="subcellular location">
    <subcellularLocation>
        <location evidence="1">Membrane</location>
        <topology evidence="1">Single-pass membrane protein</topology>
    </subcellularLocation>
</comment>
<dbReference type="PANTHER" id="PTHR24270:SF8">
    <property type="entry name" value="LD11117P-RELATED"/>
    <property type="match status" value="1"/>
</dbReference>
<dbReference type="Pfam" id="PF00057">
    <property type="entry name" value="Ldl_recept_a"/>
    <property type="match status" value="1"/>
</dbReference>
<reference evidence="8" key="1">
    <citation type="submission" date="2025-08" db="UniProtKB">
        <authorList>
            <consortium name="Ensembl"/>
        </authorList>
    </citation>
    <scope>IDENTIFICATION</scope>
</reference>
<name>A0A8C8B758_9STRI</name>
<dbReference type="Proteomes" id="UP000694552">
    <property type="component" value="Unplaced"/>
</dbReference>
<accession>A0A8C8B758</accession>
<evidence type="ECO:0000313" key="9">
    <source>
        <dbReference type="Proteomes" id="UP000694552"/>
    </source>
</evidence>
<sequence length="91" mass="10252">MHRVGFLVCEEGHSKFLLHPGKCAILYLPYFVALSHMLYGSGESACVKKTCAESDFVCINGQCVPNRWQCDGDLDCEDGSDETLLILLWWH</sequence>
<evidence type="ECO:0000256" key="5">
    <source>
        <dbReference type="ARBA" id="ARBA00023136"/>
    </source>
</evidence>
<feature type="disulfide bond" evidence="7">
    <location>
        <begin position="51"/>
        <end position="63"/>
    </location>
</feature>
<comment type="caution">
    <text evidence="7">Lacks conserved residue(s) required for the propagation of feature annotation.</text>
</comment>
<keyword evidence="9" id="KW-1185">Reference proteome</keyword>
<evidence type="ECO:0000256" key="6">
    <source>
        <dbReference type="ARBA" id="ARBA00023157"/>
    </source>
</evidence>
<evidence type="ECO:0000256" key="2">
    <source>
        <dbReference type="ARBA" id="ARBA00022692"/>
    </source>
</evidence>
<evidence type="ECO:0000256" key="3">
    <source>
        <dbReference type="ARBA" id="ARBA00022737"/>
    </source>
</evidence>
<proteinExistence type="predicted"/>
<evidence type="ECO:0000256" key="1">
    <source>
        <dbReference type="ARBA" id="ARBA00004167"/>
    </source>
</evidence>
<dbReference type="PANTHER" id="PTHR24270">
    <property type="entry name" value="LOW-DENSITY LIPOPROTEIN RECEPTOR-RELATED"/>
    <property type="match status" value="1"/>
</dbReference>
<dbReference type="Ensembl" id="ENSOSUT00000015794.1">
    <property type="protein sequence ID" value="ENSOSUP00000015278.1"/>
    <property type="gene ID" value="ENSOSUG00000010901.1"/>
</dbReference>
<reference evidence="8" key="2">
    <citation type="submission" date="2025-09" db="UniProtKB">
        <authorList>
            <consortium name="Ensembl"/>
        </authorList>
    </citation>
    <scope>IDENTIFICATION</scope>
</reference>
<keyword evidence="4" id="KW-1133">Transmembrane helix</keyword>
<dbReference type="FunFam" id="4.10.400.10:FF:000053">
    <property type="entry name" value="Very low density lipoprotein receptor"/>
    <property type="match status" value="1"/>
</dbReference>
<keyword evidence="6 7" id="KW-1015">Disulfide bond</keyword>
<dbReference type="Gene3D" id="4.10.400.10">
    <property type="entry name" value="Low-density Lipoprotein Receptor"/>
    <property type="match status" value="1"/>
</dbReference>
<dbReference type="InterPro" id="IPR002172">
    <property type="entry name" value="LDrepeatLR_classA_rpt"/>
</dbReference>
<keyword evidence="2" id="KW-0812">Transmembrane</keyword>
<evidence type="ECO:0000313" key="8">
    <source>
        <dbReference type="Ensembl" id="ENSOSUP00000015278.1"/>
    </source>
</evidence>
<dbReference type="SMART" id="SM00192">
    <property type="entry name" value="LDLa"/>
    <property type="match status" value="1"/>
</dbReference>
<dbReference type="SUPFAM" id="SSF57424">
    <property type="entry name" value="LDL receptor-like module"/>
    <property type="match status" value="1"/>
</dbReference>